<evidence type="ECO:0000313" key="3">
    <source>
        <dbReference type="Proteomes" id="UP000008062"/>
    </source>
</evidence>
<organism evidence="2 3">
    <name type="scientific">Zymoseptoria tritici (strain CBS 115943 / IPO323)</name>
    <name type="common">Speckled leaf blotch fungus</name>
    <name type="synonym">Septoria tritici</name>
    <dbReference type="NCBI Taxonomy" id="336722"/>
    <lineage>
        <taxon>Eukaryota</taxon>
        <taxon>Fungi</taxon>
        <taxon>Dikarya</taxon>
        <taxon>Ascomycota</taxon>
        <taxon>Pezizomycotina</taxon>
        <taxon>Dothideomycetes</taxon>
        <taxon>Dothideomycetidae</taxon>
        <taxon>Mycosphaerellales</taxon>
        <taxon>Mycosphaerellaceae</taxon>
        <taxon>Zymoseptoria</taxon>
    </lineage>
</organism>
<dbReference type="Proteomes" id="UP000008062">
    <property type="component" value="Chromosome 1"/>
</dbReference>
<dbReference type="EMBL" id="CM001196">
    <property type="protein sequence ID" value="EGP92144.1"/>
    <property type="molecule type" value="Genomic_DNA"/>
</dbReference>
<dbReference type="KEGG" id="ztr:MYCGRDRAFT_89744"/>
<gene>
    <name evidence="2" type="ORF">MYCGRDRAFT_89744</name>
</gene>
<sequence length="209" mass="22822">MPVALLSLKRYALRSFMIFALSKVPEVSQGIGINDSKVLRRGERKTLKAYPTSYMNGCGGSGAARKALKREKSLLAGPRGASVRSAAWRWTVVVVGRLGQQIARRRGRRRTDEEKPAMLRTTLREKELSSESADSAKARTKRGAETGKVPGSACRLDPSRPQIGIIAIGEEEDVLWTDHDVGRNDCGDTLGLGDRKACQRSELFLVLGG</sequence>
<accession>F9WWS1</accession>
<name>F9WWS1_ZYMTI</name>
<dbReference type="GeneID" id="13399031"/>
<dbReference type="VEuPathDB" id="FungiDB:ZTRI_1.1400"/>
<dbReference type="AlphaFoldDB" id="F9WWS1"/>
<reference evidence="2 3" key="1">
    <citation type="journal article" date="2011" name="PLoS Genet.">
        <title>Finished genome of the fungal wheat pathogen Mycosphaerella graminicola reveals dispensome structure, chromosome plasticity, and stealth pathogenesis.</title>
        <authorList>
            <person name="Goodwin S.B."/>
            <person name="Ben M'barek S."/>
            <person name="Dhillon B."/>
            <person name="Wittenberg A.H.J."/>
            <person name="Crane C.F."/>
            <person name="Hane J.K."/>
            <person name="Foster A.J."/>
            <person name="Van der Lee T.A.J."/>
            <person name="Grimwood J."/>
            <person name="Aerts A."/>
            <person name="Antoniw J."/>
            <person name="Bailey A."/>
            <person name="Bluhm B."/>
            <person name="Bowler J."/>
            <person name="Bristow J."/>
            <person name="van der Burgt A."/>
            <person name="Canto-Canche B."/>
            <person name="Churchill A.C.L."/>
            <person name="Conde-Ferraez L."/>
            <person name="Cools H.J."/>
            <person name="Coutinho P.M."/>
            <person name="Csukai M."/>
            <person name="Dehal P."/>
            <person name="De Wit P."/>
            <person name="Donzelli B."/>
            <person name="van de Geest H.C."/>
            <person name="van Ham R.C.H.J."/>
            <person name="Hammond-Kosack K.E."/>
            <person name="Henrissat B."/>
            <person name="Kilian A."/>
            <person name="Kobayashi A.K."/>
            <person name="Koopmann E."/>
            <person name="Kourmpetis Y."/>
            <person name="Kuzniar A."/>
            <person name="Lindquist E."/>
            <person name="Lombard V."/>
            <person name="Maliepaard C."/>
            <person name="Martins N."/>
            <person name="Mehrabi R."/>
            <person name="Nap J.P.H."/>
            <person name="Ponomarenko A."/>
            <person name="Rudd J.J."/>
            <person name="Salamov A."/>
            <person name="Schmutz J."/>
            <person name="Schouten H.J."/>
            <person name="Shapiro H."/>
            <person name="Stergiopoulos I."/>
            <person name="Torriani S.F.F."/>
            <person name="Tu H."/>
            <person name="de Vries R.P."/>
            <person name="Waalwijk C."/>
            <person name="Ware S.B."/>
            <person name="Wiebenga A."/>
            <person name="Zwiers L.-H."/>
            <person name="Oliver R.P."/>
            <person name="Grigoriev I.V."/>
            <person name="Kema G.H.J."/>
        </authorList>
    </citation>
    <scope>NUCLEOTIDE SEQUENCE [LARGE SCALE GENOMIC DNA]</scope>
    <source>
        <strain evidence="3">CBS 115943 / IPO323</strain>
    </source>
</reference>
<dbReference type="HOGENOM" id="CLU_1316332_0_0_1"/>
<dbReference type="InParanoid" id="F9WWS1"/>
<feature type="region of interest" description="Disordered" evidence="1">
    <location>
        <begin position="106"/>
        <end position="154"/>
    </location>
</feature>
<proteinExistence type="predicted"/>
<keyword evidence="3" id="KW-1185">Reference proteome</keyword>
<dbReference type="RefSeq" id="XP_003857168.1">
    <property type="nucleotide sequence ID" value="XM_003857120.1"/>
</dbReference>
<evidence type="ECO:0000313" key="2">
    <source>
        <dbReference type="EMBL" id="EGP92144.1"/>
    </source>
</evidence>
<feature type="compositionally biased region" description="Basic and acidic residues" evidence="1">
    <location>
        <begin position="110"/>
        <end position="145"/>
    </location>
</feature>
<evidence type="ECO:0000256" key="1">
    <source>
        <dbReference type="SAM" id="MobiDB-lite"/>
    </source>
</evidence>
<protein>
    <submittedName>
        <fullName evidence="2">Uncharacterized protein</fullName>
    </submittedName>
</protein>